<evidence type="ECO:0000313" key="3">
    <source>
        <dbReference type="EMBL" id="KRL56569.1"/>
    </source>
</evidence>
<keyword evidence="1" id="KW-0812">Transmembrane</keyword>
<keyword evidence="1" id="KW-1133">Transmembrane helix</keyword>
<dbReference type="Pfam" id="PF13240">
    <property type="entry name" value="Zn_Ribbon_1"/>
    <property type="match status" value="1"/>
</dbReference>
<feature type="transmembrane region" description="Helical" evidence="1">
    <location>
        <begin position="127"/>
        <end position="145"/>
    </location>
</feature>
<comment type="caution">
    <text evidence="3">The sequence shown here is derived from an EMBL/GenBank/DDBJ whole genome shotgun (WGS) entry which is preliminary data.</text>
</comment>
<dbReference type="Proteomes" id="UP000051999">
    <property type="component" value="Unassembled WGS sequence"/>
</dbReference>
<name>A0A0R1RJT5_9LACO</name>
<dbReference type="OrthoDB" id="2330079at2"/>
<evidence type="ECO:0000256" key="1">
    <source>
        <dbReference type="SAM" id="Phobius"/>
    </source>
</evidence>
<protein>
    <recommendedName>
        <fullName evidence="2">Zinc-ribbon domain-containing protein</fullName>
    </recommendedName>
</protein>
<reference evidence="3 4" key="1">
    <citation type="journal article" date="2015" name="Genome Announc.">
        <title>Expanding the biotechnology potential of lactobacilli through comparative genomics of 213 strains and associated genera.</title>
        <authorList>
            <person name="Sun Z."/>
            <person name="Harris H.M."/>
            <person name="McCann A."/>
            <person name="Guo C."/>
            <person name="Argimon S."/>
            <person name="Zhang W."/>
            <person name="Yang X."/>
            <person name="Jeffery I.B."/>
            <person name="Cooney J.C."/>
            <person name="Kagawa T.F."/>
            <person name="Liu W."/>
            <person name="Song Y."/>
            <person name="Salvetti E."/>
            <person name="Wrobel A."/>
            <person name="Rasinkangas P."/>
            <person name="Parkhill J."/>
            <person name="Rea M.C."/>
            <person name="O'Sullivan O."/>
            <person name="Ritari J."/>
            <person name="Douillard F.P."/>
            <person name="Paul Ross R."/>
            <person name="Yang R."/>
            <person name="Briner A.E."/>
            <person name="Felis G.E."/>
            <person name="de Vos W.M."/>
            <person name="Barrangou R."/>
            <person name="Klaenhammer T.R."/>
            <person name="Caufield P.W."/>
            <person name="Cui Y."/>
            <person name="Zhang H."/>
            <person name="O'Toole P.W."/>
        </authorList>
    </citation>
    <scope>NUCLEOTIDE SEQUENCE [LARGE SCALE GENOMIC DNA]</scope>
    <source>
        <strain evidence="3 4">DSM 15814</strain>
    </source>
</reference>
<accession>A0A0R1RJT5</accession>
<gene>
    <name evidence="3" type="ORF">FD35_GL001663</name>
</gene>
<dbReference type="AlphaFoldDB" id="A0A0R1RJT5"/>
<keyword evidence="1" id="KW-0472">Membrane</keyword>
<sequence>MKFCPQCGTQNKTSAQFCINCGFHFDIIQSETPDSATIASTKSFNDSEDHFNSSPAPKIEQEHHQTSIGHQENLKGRNLGVTVAIIIGGFSGAFYASGWRVMATAFNILGGVVITQLNGSSLNGHSLFQIFLMGITASVVTFMSFF</sequence>
<dbReference type="PATRIC" id="fig|1114972.6.peg.1690"/>
<feature type="transmembrane region" description="Helical" evidence="1">
    <location>
        <begin position="79"/>
        <end position="97"/>
    </location>
</feature>
<evidence type="ECO:0000259" key="2">
    <source>
        <dbReference type="Pfam" id="PF13240"/>
    </source>
</evidence>
<feature type="domain" description="Zinc-ribbon" evidence="2">
    <location>
        <begin position="3"/>
        <end position="24"/>
    </location>
</feature>
<dbReference type="RefSeq" id="WP_017262203.1">
    <property type="nucleotide sequence ID" value="NZ_AUAW01000005.1"/>
</dbReference>
<proteinExistence type="predicted"/>
<keyword evidence="4" id="KW-1185">Reference proteome</keyword>
<evidence type="ECO:0000313" key="4">
    <source>
        <dbReference type="Proteomes" id="UP000051999"/>
    </source>
</evidence>
<dbReference type="EMBL" id="AZFF01000003">
    <property type="protein sequence ID" value="KRL56569.1"/>
    <property type="molecule type" value="Genomic_DNA"/>
</dbReference>
<dbReference type="InterPro" id="IPR026870">
    <property type="entry name" value="Zinc_ribbon_dom"/>
</dbReference>
<dbReference type="STRING" id="1114972.FD35_GL001663"/>
<organism evidence="3 4">
    <name type="scientific">Furfurilactobacillus rossiae DSM 15814</name>
    <dbReference type="NCBI Taxonomy" id="1114972"/>
    <lineage>
        <taxon>Bacteria</taxon>
        <taxon>Bacillati</taxon>
        <taxon>Bacillota</taxon>
        <taxon>Bacilli</taxon>
        <taxon>Lactobacillales</taxon>
        <taxon>Lactobacillaceae</taxon>
        <taxon>Furfurilactobacillus</taxon>
    </lineage>
</organism>